<keyword evidence="1" id="KW-0430">Lectin</keyword>
<dbReference type="GeneID" id="123048321"/>
<dbReference type="OrthoDB" id="582969at2759"/>
<dbReference type="PROSITE" id="PS51752">
    <property type="entry name" value="JACALIN_LECTIN"/>
    <property type="match status" value="1"/>
</dbReference>
<dbReference type="Gramene" id="TraesPARA_EIv1.0_0633250.1">
    <property type="protein sequence ID" value="TraesPARA_EIv1.0_0633250.1.CDS"/>
    <property type="gene ID" value="TraesPARA_EIv1.0_0633250"/>
</dbReference>
<evidence type="ECO:0000259" key="2">
    <source>
        <dbReference type="PROSITE" id="PS51752"/>
    </source>
</evidence>
<dbReference type="Pfam" id="PF01419">
    <property type="entry name" value="Jacalin"/>
    <property type="match status" value="1"/>
</dbReference>
<dbReference type="Gramene" id="TraesLDM2D03G01093740.1">
    <property type="protein sequence ID" value="TraesLDM2D03G01093740.1"/>
    <property type="gene ID" value="TraesLDM2D03G01093740"/>
</dbReference>
<evidence type="ECO:0000313" key="3">
    <source>
        <dbReference type="EnsemblPlants" id="TraesCS2D02G043200.1"/>
    </source>
</evidence>
<dbReference type="OMA" id="CAISFTY"/>
<dbReference type="SMR" id="A0A1D5UYR8"/>
<dbReference type="SMART" id="SM00915">
    <property type="entry name" value="Jacalin"/>
    <property type="match status" value="1"/>
</dbReference>
<dbReference type="Gramene" id="TraesRN2D0100091100.1">
    <property type="protein sequence ID" value="TraesRN2D0100091100.1"/>
    <property type="gene ID" value="TraesRN2D0100091100"/>
</dbReference>
<sequence length="157" mass="16949">MSTYGVKVGMFGGSNGDVYDIAELTSSAPSSLRSLEIWSTSGHEGIINAISFTFVDSKNHMNKAGPWGTPLPGQKSKTIHLTNVRITELSGYTYDGYITSLTFRTTDAQKHHGPFGKVRPKAGADTHFRIPLMNGSIVAFCAQADDYLSAIGAYLKI</sequence>
<dbReference type="RefSeq" id="XP_044327383.1">
    <property type="nucleotide sequence ID" value="XM_044471448.1"/>
</dbReference>
<dbReference type="AlphaFoldDB" id="A0A1D5UYR8"/>
<dbReference type="Gramene" id="TraesCLE_scaffold_076945_01G000100.1">
    <property type="protein sequence ID" value="TraesCLE_scaffold_076945_01G000100.1"/>
    <property type="gene ID" value="TraesCLE_scaffold_076945_01G000100"/>
</dbReference>
<accession>A0A1D5UYR8</accession>
<keyword evidence="4" id="KW-1185">Reference proteome</keyword>
<dbReference type="Gramene" id="TraesROB_scaffold_070329_01G000300.1">
    <property type="protein sequence ID" value="TraesROB_scaffold_070329_01G000300.1"/>
    <property type="gene ID" value="TraesROB_scaffold_070329_01G000300"/>
</dbReference>
<dbReference type="Gramene" id="TraesARI2D03G01108090.1">
    <property type="protein sequence ID" value="TraesARI2D03G01108090.1"/>
    <property type="gene ID" value="TraesARI2D03G01108090"/>
</dbReference>
<dbReference type="Proteomes" id="UP000019116">
    <property type="component" value="Chromosome 2D"/>
</dbReference>
<dbReference type="Gramene" id="TraesSYM2D03G01107050.1">
    <property type="protein sequence ID" value="TraesSYM2D03G01107050.1"/>
    <property type="gene ID" value="TraesSYM2D03G01107050"/>
</dbReference>
<protein>
    <recommendedName>
        <fullName evidence="2">Jacalin-type lectin domain-containing protein</fullName>
    </recommendedName>
</protein>
<proteinExistence type="predicted"/>
<dbReference type="Gramene" id="TraesNOR2D03G01107980.1">
    <property type="protein sequence ID" value="TraesNOR2D03G01107980.1"/>
    <property type="gene ID" value="TraesNOR2D03G01107980"/>
</dbReference>
<gene>
    <name evidence="3" type="primary">LOC123048321</name>
</gene>
<dbReference type="InterPro" id="IPR001229">
    <property type="entry name" value="Jacalin-like_lectin_dom"/>
</dbReference>
<name>A0A1D5UYR8_WHEAT</name>
<dbReference type="InterPro" id="IPR036404">
    <property type="entry name" value="Jacalin-like_lectin_dom_sf"/>
</dbReference>
<organism evidence="3">
    <name type="scientific">Triticum aestivum</name>
    <name type="common">Wheat</name>
    <dbReference type="NCBI Taxonomy" id="4565"/>
    <lineage>
        <taxon>Eukaryota</taxon>
        <taxon>Viridiplantae</taxon>
        <taxon>Streptophyta</taxon>
        <taxon>Embryophyta</taxon>
        <taxon>Tracheophyta</taxon>
        <taxon>Spermatophyta</taxon>
        <taxon>Magnoliopsida</taxon>
        <taxon>Liliopsida</taxon>
        <taxon>Poales</taxon>
        <taxon>Poaceae</taxon>
        <taxon>BOP clade</taxon>
        <taxon>Pooideae</taxon>
        <taxon>Triticodae</taxon>
        <taxon>Triticeae</taxon>
        <taxon>Triticinae</taxon>
        <taxon>Triticum</taxon>
    </lineage>
</organism>
<reference evidence="3" key="2">
    <citation type="submission" date="2018-10" db="UniProtKB">
        <authorList>
            <consortium name="EnsemblPlants"/>
        </authorList>
    </citation>
    <scope>IDENTIFICATION</scope>
</reference>
<dbReference type="Gramene" id="TraesCS2D03G0078500.1">
    <property type="protein sequence ID" value="TraesCS2D03G0078500.1.CDS"/>
    <property type="gene ID" value="TraesCS2D03G0078500"/>
</dbReference>
<dbReference type="Gramene" id="TraesJUL2D03G01098300.1">
    <property type="protein sequence ID" value="TraesJUL2D03G01098300.1"/>
    <property type="gene ID" value="TraesJUL2D03G01098300"/>
</dbReference>
<evidence type="ECO:0000256" key="1">
    <source>
        <dbReference type="ARBA" id="ARBA00022734"/>
    </source>
</evidence>
<reference evidence="3" key="1">
    <citation type="submission" date="2018-08" db="EMBL/GenBank/DDBJ databases">
        <authorList>
            <person name="Rossello M."/>
        </authorList>
    </citation>
    <scope>NUCLEOTIDE SEQUENCE [LARGE SCALE GENOMIC DNA]</scope>
    <source>
        <strain evidence="3">cv. Chinese Spring</strain>
    </source>
</reference>
<evidence type="ECO:0000313" key="4">
    <source>
        <dbReference type="Proteomes" id="UP000019116"/>
    </source>
</evidence>
<dbReference type="Gramene" id="TraesSTA2D03G01080950.1">
    <property type="protein sequence ID" value="TraesSTA2D03G01080950.1"/>
    <property type="gene ID" value="TraesSTA2D03G01080950"/>
</dbReference>
<dbReference type="EnsemblPlants" id="TraesCS2D02G043200.1">
    <property type="protein sequence ID" value="TraesCS2D02G043200.1"/>
    <property type="gene ID" value="TraesCS2D02G043200"/>
</dbReference>
<feature type="domain" description="Jacalin-type lectin" evidence="2">
    <location>
        <begin position="5"/>
        <end position="157"/>
    </location>
</feature>
<dbReference type="SUPFAM" id="SSF51101">
    <property type="entry name" value="Mannose-binding lectins"/>
    <property type="match status" value="1"/>
</dbReference>
<dbReference type="Gramene" id="TraesCS2D02G043200.1">
    <property type="protein sequence ID" value="TraesCS2D02G043200.1"/>
    <property type="gene ID" value="TraesCS2D02G043200"/>
</dbReference>
<dbReference type="Gramene" id="TraesCAD_scaffold_083578_01G000100.1">
    <property type="protein sequence ID" value="TraesCAD_scaffold_083578_01G000100.1"/>
    <property type="gene ID" value="TraesCAD_scaffold_083578_01G000100"/>
</dbReference>
<dbReference type="Gramene" id="TraesWEE_scaffold_111997_01G000100.1">
    <property type="protein sequence ID" value="TraesWEE_scaffold_111997_01G000100.1"/>
    <property type="gene ID" value="TraesWEE_scaffold_111997_01G000100"/>
</dbReference>
<dbReference type="Gramene" id="TraesRN2D0100091000.1">
    <property type="protein sequence ID" value="TraesRN2D0100091000.1"/>
    <property type="gene ID" value="TraesRN2D0100091000"/>
</dbReference>
<dbReference type="GO" id="GO:0030246">
    <property type="term" value="F:carbohydrate binding"/>
    <property type="evidence" value="ECO:0007669"/>
    <property type="project" value="UniProtKB-KW"/>
</dbReference>
<dbReference type="Gene3D" id="2.100.10.30">
    <property type="entry name" value="Jacalin-like lectin domain"/>
    <property type="match status" value="1"/>
</dbReference>
<dbReference type="PANTHER" id="PTHR46506">
    <property type="entry name" value="OS05G0143600 PROTEIN"/>
    <property type="match status" value="1"/>
</dbReference>